<gene>
    <name evidence="1" type="ORF">H9L42_08300</name>
</gene>
<evidence type="ECO:0000313" key="2">
    <source>
        <dbReference type="Proteomes" id="UP000602647"/>
    </source>
</evidence>
<reference evidence="1" key="1">
    <citation type="submission" date="2020-08" db="EMBL/GenBank/DDBJ databases">
        <title>Genome public.</title>
        <authorList>
            <person name="Liu C."/>
            <person name="Sun Q."/>
        </authorList>
    </citation>
    <scope>NUCLEOTIDE SEQUENCE</scope>
    <source>
        <strain evidence="1">BX12</strain>
    </source>
</reference>
<dbReference type="InterPro" id="IPR036390">
    <property type="entry name" value="WH_DNA-bd_sf"/>
</dbReference>
<accession>A0A923SVZ0</accession>
<dbReference type="AlphaFoldDB" id="A0A923SVZ0"/>
<organism evidence="1 2">
    <name type="scientific">Zhenpiania hominis</name>
    <dbReference type="NCBI Taxonomy" id="2763644"/>
    <lineage>
        <taxon>Bacteria</taxon>
        <taxon>Bacillati</taxon>
        <taxon>Bacillota</taxon>
        <taxon>Clostridia</taxon>
        <taxon>Peptostreptococcales</taxon>
        <taxon>Anaerovoracaceae</taxon>
        <taxon>Zhenpiania</taxon>
    </lineage>
</organism>
<protein>
    <submittedName>
        <fullName evidence="1">HTH domain-containing protein</fullName>
    </submittedName>
</protein>
<keyword evidence="2" id="KW-1185">Reference proteome</keyword>
<comment type="caution">
    <text evidence="1">The sequence shown here is derived from an EMBL/GenBank/DDBJ whole genome shotgun (WGS) entry which is preliminary data.</text>
</comment>
<dbReference type="SUPFAM" id="SSF46785">
    <property type="entry name" value="Winged helix' DNA-binding domain"/>
    <property type="match status" value="1"/>
</dbReference>
<dbReference type="EMBL" id="JACRYT010000007">
    <property type="protein sequence ID" value="MBC6679828.1"/>
    <property type="molecule type" value="Genomic_DNA"/>
</dbReference>
<dbReference type="InterPro" id="IPR036388">
    <property type="entry name" value="WH-like_DNA-bd_sf"/>
</dbReference>
<sequence>METPDITAKKMSEYTGFSVRKINRIMKGLKEKGIIVRVGSDRKGYWEIQDKAYLNSKEH</sequence>
<name>A0A923SVZ0_9FIRM</name>
<evidence type="ECO:0000313" key="1">
    <source>
        <dbReference type="EMBL" id="MBC6679828.1"/>
    </source>
</evidence>
<dbReference type="Proteomes" id="UP000602647">
    <property type="component" value="Unassembled WGS sequence"/>
</dbReference>
<proteinExistence type="predicted"/>
<dbReference type="Gene3D" id="1.10.10.10">
    <property type="entry name" value="Winged helix-like DNA-binding domain superfamily/Winged helix DNA-binding domain"/>
    <property type="match status" value="1"/>
</dbReference>